<accession>A0ABP0G190</accession>
<evidence type="ECO:0000313" key="1">
    <source>
        <dbReference type="EMBL" id="CAK8685599.1"/>
    </source>
</evidence>
<evidence type="ECO:0000313" key="2">
    <source>
        <dbReference type="Proteomes" id="UP001642483"/>
    </source>
</evidence>
<organism evidence="1 2">
    <name type="scientific">Clavelina lepadiformis</name>
    <name type="common">Light-bulb sea squirt</name>
    <name type="synonym">Ascidia lepadiformis</name>
    <dbReference type="NCBI Taxonomy" id="159417"/>
    <lineage>
        <taxon>Eukaryota</taxon>
        <taxon>Metazoa</taxon>
        <taxon>Chordata</taxon>
        <taxon>Tunicata</taxon>
        <taxon>Ascidiacea</taxon>
        <taxon>Aplousobranchia</taxon>
        <taxon>Clavelinidae</taxon>
        <taxon>Clavelina</taxon>
    </lineage>
</organism>
<dbReference type="EMBL" id="CAWYQH010000100">
    <property type="protein sequence ID" value="CAK8685599.1"/>
    <property type="molecule type" value="Genomic_DNA"/>
</dbReference>
<sequence length="72" mass="7766">MRLRLNTVLFSYTCATDGTQRKCCCERHAMSLGGKMSSAPPLVVGPDDGHEALSAVVQVGFHDSRLFVGRPS</sequence>
<dbReference type="Proteomes" id="UP001642483">
    <property type="component" value="Unassembled WGS sequence"/>
</dbReference>
<keyword evidence="2" id="KW-1185">Reference proteome</keyword>
<name>A0ABP0G190_CLALP</name>
<comment type="caution">
    <text evidence="1">The sequence shown here is derived from an EMBL/GenBank/DDBJ whole genome shotgun (WGS) entry which is preliminary data.</text>
</comment>
<protein>
    <submittedName>
        <fullName evidence="1">Uncharacterized protein</fullName>
    </submittedName>
</protein>
<gene>
    <name evidence="1" type="ORF">CVLEPA_LOCUS16712</name>
</gene>
<proteinExistence type="predicted"/>
<reference evidence="1 2" key="1">
    <citation type="submission" date="2024-02" db="EMBL/GenBank/DDBJ databases">
        <authorList>
            <person name="Daric V."/>
            <person name="Darras S."/>
        </authorList>
    </citation>
    <scope>NUCLEOTIDE SEQUENCE [LARGE SCALE GENOMIC DNA]</scope>
</reference>